<comment type="caution">
    <text evidence="1">The sequence shown here is derived from an EMBL/GenBank/DDBJ whole genome shotgun (WGS) entry which is preliminary data.</text>
</comment>
<dbReference type="EMBL" id="JADFTZ010000005">
    <property type="protein sequence ID" value="MBE9577229.1"/>
    <property type="molecule type" value="Genomic_DNA"/>
</dbReference>
<evidence type="ECO:0008006" key="3">
    <source>
        <dbReference type="Google" id="ProtNLM"/>
    </source>
</evidence>
<sequence>MKFSLSILFFILINAQHGNVEGEYHNYFGNKLKINSDKTFLYTWHFDLASSWSKGKWKTKNDTIYFEVIPVYDTLRRPNLKDSLILSIDQKPQLITEMSIVFIEALSSGGQNRQKMSSKLYFDGEKLIEIKKNGKLDNRKLKAFWDNKKYNTWFIKSK</sequence>
<protein>
    <recommendedName>
        <fullName evidence="3">GLPGLI family protein</fullName>
    </recommendedName>
</protein>
<proteinExistence type="predicted"/>
<evidence type="ECO:0000313" key="2">
    <source>
        <dbReference type="Proteomes" id="UP000656274"/>
    </source>
</evidence>
<gene>
    <name evidence="1" type="ORF">IM755_10950</name>
</gene>
<reference evidence="1 2" key="1">
    <citation type="submission" date="2020-10" db="EMBL/GenBank/DDBJ databases">
        <title>The genome sequence of Flavobacterium aquaticum 1Y8A.</title>
        <authorList>
            <person name="Liu Y."/>
        </authorList>
    </citation>
    <scope>NUCLEOTIDE SEQUENCE [LARGE SCALE GENOMIC DNA]</scope>
    <source>
        <strain evidence="1 2">1Y8A</strain>
    </source>
</reference>
<dbReference type="Proteomes" id="UP000656274">
    <property type="component" value="Unassembled WGS sequence"/>
</dbReference>
<evidence type="ECO:0000313" key="1">
    <source>
        <dbReference type="EMBL" id="MBE9577229.1"/>
    </source>
</evidence>
<keyword evidence="2" id="KW-1185">Reference proteome</keyword>
<name>A0ABR9WU95_9FLAO</name>
<accession>A0ABR9WU95</accession>
<dbReference type="RefSeq" id="WP_194096747.1">
    <property type="nucleotide sequence ID" value="NZ_JADFTZ010000005.1"/>
</dbReference>
<organism evidence="1 2">
    <name type="scientific">Flavobacterium proteolyticum</name>
    <dbReference type="NCBI Taxonomy" id="2911683"/>
    <lineage>
        <taxon>Bacteria</taxon>
        <taxon>Pseudomonadati</taxon>
        <taxon>Bacteroidota</taxon>
        <taxon>Flavobacteriia</taxon>
        <taxon>Flavobacteriales</taxon>
        <taxon>Flavobacteriaceae</taxon>
        <taxon>Flavobacterium</taxon>
    </lineage>
</organism>